<dbReference type="GO" id="GO:0006506">
    <property type="term" value="P:GPI anchor biosynthetic process"/>
    <property type="evidence" value="ECO:0007669"/>
    <property type="project" value="InterPro"/>
</dbReference>
<accession>A0A6A4WK67</accession>
<dbReference type="InterPro" id="IPR029052">
    <property type="entry name" value="Metallo-depent_PP-like"/>
</dbReference>
<dbReference type="Pfam" id="PF00149">
    <property type="entry name" value="Metallophos"/>
    <property type="match status" value="1"/>
</dbReference>
<evidence type="ECO:0000313" key="6">
    <source>
        <dbReference type="EMBL" id="KAF0302578.1"/>
    </source>
</evidence>
<dbReference type="Proteomes" id="UP000440578">
    <property type="component" value="Unassembled WGS sequence"/>
</dbReference>
<dbReference type="Gene3D" id="3.60.21.10">
    <property type="match status" value="1"/>
</dbReference>
<evidence type="ECO:0000256" key="2">
    <source>
        <dbReference type="ARBA" id="ARBA00022692"/>
    </source>
</evidence>
<proteinExistence type="predicted"/>
<organism evidence="6 7">
    <name type="scientific">Amphibalanus amphitrite</name>
    <name type="common">Striped barnacle</name>
    <name type="synonym">Balanus amphitrite</name>
    <dbReference type="NCBI Taxonomy" id="1232801"/>
    <lineage>
        <taxon>Eukaryota</taxon>
        <taxon>Metazoa</taxon>
        <taxon>Ecdysozoa</taxon>
        <taxon>Arthropoda</taxon>
        <taxon>Crustacea</taxon>
        <taxon>Multicrustacea</taxon>
        <taxon>Cirripedia</taxon>
        <taxon>Thoracica</taxon>
        <taxon>Thoracicalcarea</taxon>
        <taxon>Balanomorpha</taxon>
        <taxon>Balanoidea</taxon>
        <taxon>Balanidae</taxon>
        <taxon>Amphibalaninae</taxon>
        <taxon>Amphibalanus</taxon>
    </lineage>
</organism>
<reference evidence="6 7" key="1">
    <citation type="submission" date="2019-07" db="EMBL/GenBank/DDBJ databases">
        <title>Draft genome assembly of a fouling barnacle, Amphibalanus amphitrite (Darwin, 1854): The first reference genome for Thecostraca.</title>
        <authorList>
            <person name="Kim W."/>
        </authorList>
    </citation>
    <scope>NUCLEOTIDE SEQUENCE [LARGE SCALE GENOMIC DNA]</scope>
    <source>
        <strain evidence="6">SNU_AA5</strain>
        <tissue evidence="6">Soma without cirri and trophi</tissue>
    </source>
</reference>
<protein>
    <recommendedName>
        <fullName evidence="5">Calcineurin-like phosphoesterase domain-containing protein</fullName>
    </recommendedName>
</protein>
<evidence type="ECO:0000256" key="4">
    <source>
        <dbReference type="ARBA" id="ARBA00023136"/>
    </source>
</evidence>
<comment type="caution">
    <text evidence="6">The sequence shown here is derived from an EMBL/GenBank/DDBJ whole genome shotgun (WGS) entry which is preliminary data.</text>
</comment>
<dbReference type="GO" id="GO:0005783">
    <property type="term" value="C:endoplasmic reticulum"/>
    <property type="evidence" value="ECO:0007669"/>
    <property type="project" value="TreeGrafter"/>
</dbReference>
<feature type="domain" description="Calcineurin-like phosphoesterase" evidence="5">
    <location>
        <begin position="65"/>
        <end position="246"/>
    </location>
</feature>
<keyword evidence="4" id="KW-0472">Membrane</keyword>
<dbReference type="PANTHER" id="PTHR13315">
    <property type="entry name" value="METALLO PHOSPHOESTERASE RELATED"/>
    <property type="match status" value="1"/>
</dbReference>
<dbReference type="GO" id="GO:0016787">
    <property type="term" value="F:hydrolase activity"/>
    <property type="evidence" value="ECO:0007669"/>
    <property type="project" value="InterPro"/>
</dbReference>
<keyword evidence="3" id="KW-1133">Transmembrane helix</keyword>
<name>A0A6A4WK67_AMPAM</name>
<evidence type="ECO:0000313" key="7">
    <source>
        <dbReference type="Proteomes" id="UP000440578"/>
    </source>
</evidence>
<dbReference type="AlphaFoldDB" id="A0A6A4WK67"/>
<dbReference type="InterPro" id="IPR004843">
    <property type="entry name" value="Calcineurin-like_PHP"/>
</dbReference>
<evidence type="ECO:0000259" key="5">
    <source>
        <dbReference type="Pfam" id="PF00149"/>
    </source>
</evidence>
<dbReference type="EMBL" id="VIIS01001046">
    <property type="protein sequence ID" value="KAF0302578.1"/>
    <property type="molecule type" value="Genomic_DNA"/>
</dbReference>
<evidence type="ECO:0000256" key="3">
    <source>
        <dbReference type="ARBA" id="ARBA00022989"/>
    </source>
</evidence>
<gene>
    <name evidence="6" type="primary">SPAC630.12</name>
    <name evidence="6" type="ORF">FJT64_025320</name>
</gene>
<sequence length="314" mass="35068">MPCFFRDGYPLKPRVIRPVVSPRHILLLALLSVLLYGEWYDLWHTARAWPALPGEHPSGSVRLLLVADPQLQGERNEPAAPLGTVTRWDSDRFMRQGFWRAFQHVLPDVVVFLGDLLDEGSIASPEEYRRYVSRFWSIFSTPRNIKVVSVPGDNDIGGEGSEPVKQDKVAAFRAEFGGKDTALVDFVQFYKIGTIPPRSNHTRPPLSDGINVMLSHFPLTASVSAVNHEALRRLRINLIFSAHSHTSFVGIRRKETGHSLRMEGLNSPALESINLEDDNTVEIVVPTCSYRMGVRTMGYGAAVIDRAGRTVRAG</sequence>
<comment type="subcellular location">
    <subcellularLocation>
        <location evidence="1">Membrane</location>
        <topology evidence="1">Multi-pass membrane protein</topology>
    </subcellularLocation>
</comment>
<keyword evidence="7" id="KW-1185">Reference proteome</keyword>
<evidence type="ECO:0000256" key="1">
    <source>
        <dbReference type="ARBA" id="ARBA00004141"/>
    </source>
</evidence>
<dbReference type="GO" id="GO:0016020">
    <property type="term" value="C:membrane"/>
    <property type="evidence" value="ECO:0007669"/>
    <property type="project" value="UniProtKB-SubCell"/>
</dbReference>
<dbReference type="PANTHER" id="PTHR13315:SF4">
    <property type="entry name" value="METALLOPHOSPHOESTERASE, ISOFORM E"/>
    <property type="match status" value="1"/>
</dbReference>
<keyword evidence="2" id="KW-0812">Transmembrane</keyword>
<dbReference type="SUPFAM" id="SSF56300">
    <property type="entry name" value="Metallo-dependent phosphatases"/>
    <property type="match status" value="1"/>
</dbReference>
<dbReference type="InterPro" id="IPR033308">
    <property type="entry name" value="PGAP5/Cdc1/Ted1"/>
</dbReference>
<dbReference type="OrthoDB" id="5977743at2759"/>